<name>A0AAU9BQ38_9VIRU</name>
<proteinExistence type="predicted"/>
<evidence type="ECO:0000256" key="3">
    <source>
        <dbReference type="ARBA" id="ARBA00022844"/>
    </source>
</evidence>
<dbReference type="RefSeq" id="YP_010840380.1">
    <property type="nucleotide sequence ID" value="NC_078669.1"/>
</dbReference>
<evidence type="ECO:0000256" key="1">
    <source>
        <dbReference type="ARBA" id="ARBA00004328"/>
    </source>
</evidence>
<dbReference type="Pfam" id="PF25629">
    <property type="entry name" value="Fimo_NCAP"/>
    <property type="match status" value="1"/>
</dbReference>
<protein>
    <submittedName>
        <fullName evidence="4">Nucleocapsid protein</fullName>
    </submittedName>
</protein>
<dbReference type="EMBL" id="LC576448">
    <property type="protein sequence ID" value="BCK60944.1"/>
    <property type="molecule type" value="Viral_cRNA"/>
</dbReference>
<keyword evidence="3" id="KW-0946">Virion</keyword>
<dbReference type="GO" id="GO:0019013">
    <property type="term" value="C:viral nucleocapsid"/>
    <property type="evidence" value="ECO:0007669"/>
    <property type="project" value="UniProtKB-KW"/>
</dbReference>
<keyword evidence="4" id="KW-0543">Viral nucleoprotein</keyword>
<evidence type="ECO:0000313" key="5">
    <source>
        <dbReference type="Proteomes" id="UP000888200"/>
    </source>
</evidence>
<dbReference type="GeneID" id="80551281"/>
<reference evidence="4" key="1">
    <citation type="journal article" date="2021" name="Arch. Virol.">
        <title>Complete nucleotide sequence of chrysanthemum mosaic-associated virus, a novel emaravirus infecting chrysanthemum.</title>
        <authorList>
            <person name="Kubota K."/>
            <person name="Yanagisawa H."/>
            <person name="Chiaki Y."/>
            <person name="Yamasaki J."/>
            <person name="Horikawa H."/>
            <person name="Tsunekawa K."/>
            <person name="Morita Y."/>
            <person name="Kadono F."/>
        </authorList>
    </citation>
    <scope>NUCLEOTIDE SEQUENCE</scope>
    <source>
        <strain evidence="4">Aichi_Toyohashi_2018</strain>
    </source>
</reference>
<organism evidence="4 5">
    <name type="scientific">Chrysanthemum mosaic-associated virus</name>
    <dbReference type="NCBI Taxonomy" id="2746510"/>
    <lineage>
        <taxon>Viruses</taxon>
        <taxon>Riboviria</taxon>
        <taxon>Orthornavirae</taxon>
        <taxon>Negarnaviricota</taxon>
        <taxon>Polyploviricotina</taxon>
        <taxon>Bunyaviricetes</taxon>
        <taxon>Elliovirales</taxon>
        <taxon>Fimoviridae</taxon>
        <taxon>Emaravirus</taxon>
        <taxon>Emaravirus chrysanthemi</taxon>
    </lineage>
</organism>
<dbReference type="InterPro" id="IPR057839">
    <property type="entry name" value="Fimo_NCAP"/>
</dbReference>
<sequence>MTSNNLQYFIVGDNVMKQVSLDAIVDAKSAIFKPDDKKEDNFDLYTHFRLGIQVSDCEQVCSSTKEIKSLAKEKSLVKREVVGLKGSFTYYLVHSLKSSPDNYVMSPNRFFSICSATLTASQFGLYYDWNKKSYVKTTKSKEGVSMYCINRLAEKIGICKSSILYWLYLPGCENCFDMYPEEIIAICSWKVFKHDTFTAGSDLIEALKSLSNKLIKRGVTIADFNIKNMLDHFKELTNCVQADTGITRATELYDALNDLFSSL</sequence>
<gene>
    <name evidence="4" type="primary">P3b</name>
</gene>
<comment type="subcellular location">
    <subcellularLocation>
        <location evidence="1">Virion</location>
    </subcellularLocation>
</comment>
<keyword evidence="2" id="KW-0167">Capsid protein</keyword>
<evidence type="ECO:0000313" key="4">
    <source>
        <dbReference type="EMBL" id="BCK60944.1"/>
    </source>
</evidence>
<dbReference type="KEGG" id="vg:80551281"/>
<keyword evidence="5" id="KW-1185">Reference proteome</keyword>
<evidence type="ECO:0000256" key="2">
    <source>
        <dbReference type="ARBA" id="ARBA00022561"/>
    </source>
</evidence>
<dbReference type="Proteomes" id="UP000888200">
    <property type="component" value="Genome"/>
</dbReference>
<accession>A0AAU9BQ38</accession>